<dbReference type="WBParaSite" id="SSLN_0001447801-mRNA-1">
    <property type="protein sequence ID" value="SSLN_0001447801-mRNA-1"/>
    <property type="gene ID" value="SSLN_0001447801"/>
</dbReference>
<accession>A0A183TBU8</accession>
<dbReference type="EMBL" id="UYSU01038506">
    <property type="protein sequence ID" value="VDM00332.1"/>
    <property type="molecule type" value="Genomic_DNA"/>
</dbReference>
<dbReference type="AlphaFoldDB" id="A0A183TBU8"/>
<gene>
    <name evidence="2" type="ORF">SSLN_LOCUS13946</name>
</gene>
<feature type="compositionally biased region" description="Low complexity" evidence="1">
    <location>
        <begin position="223"/>
        <end position="232"/>
    </location>
</feature>
<feature type="compositionally biased region" description="Basic and acidic residues" evidence="1">
    <location>
        <begin position="162"/>
        <end position="180"/>
    </location>
</feature>
<dbReference type="PANTHER" id="PTHR21301">
    <property type="entry name" value="REVERSE TRANSCRIPTASE"/>
    <property type="match status" value="1"/>
</dbReference>
<evidence type="ECO:0000313" key="3">
    <source>
        <dbReference type="Proteomes" id="UP000275846"/>
    </source>
</evidence>
<evidence type="ECO:0000256" key="1">
    <source>
        <dbReference type="SAM" id="MobiDB-lite"/>
    </source>
</evidence>
<proteinExistence type="predicted"/>
<reference evidence="2 3" key="2">
    <citation type="submission" date="2018-11" db="EMBL/GenBank/DDBJ databases">
        <authorList>
            <consortium name="Pathogen Informatics"/>
        </authorList>
    </citation>
    <scope>NUCLEOTIDE SEQUENCE [LARGE SCALE GENOMIC DNA]</scope>
    <source>
        <strain evidence="2 3">NST_G2</strain>
    </source>
</reference>
<protein>
    <submittedName>
        <fullName evidence="4">Reverse transcriptase domain-containing protein</fullName>
    </submittedName>
</protein>
<feature type="compositionally biased region" description="Basic and acidic residues" evidence="1">
    <location>
        <begin position="191"/>
        <end position="200"/>
    </location>
</feature>
<evidence type="ECO:0000313" key="2">
    <source>
        <dbReference type="EMBL" id="VDM00332.1"/>
    </source>
</evidence>
<organism evidence="4">
    <name type="scientific">Schistocephalus solidus</name>
    <name type="common">Tapeworm</name>
    <dbReference type="NCBI Taxonomy" id="70667"/>
    <lineage>
        <taxon>Eukaryota</taxon>
        <taxon>Metazoa</taxon>
        <taxon>Spiralia</taxon>
        <taxon>Lophotrochozoa</taxon>
        <taxon>Platyhelminthes</taxon>
        <taxon>Cestoda</taxon>
        <taxon>Eucestoda</taxon>
        <taxon>Diphyllobothriidea</taxon>
        <taxon>Diphyllobothriidae</taxon>
        <taxon>Schistocephalus</taxon>
    </lineage>
</organism>
<name>A0A183TBU8_SCHSO</name>
<reference evidence="4" key="1">
    <citation type="submission" date="2016-06" db="UniProtKB">
        <authorList>
            <consortium name="WormBaseParasite"/>
        </authorList>
    </citation>
    <scope>IDENTIFICATION</scope>
</reference>
<dbReference type="PANTHER" id="PTHR21301:SF11">
    <property type="entry name" value="GIY-YIG DOMAIN-CONTAINING PROTEIN"/>
    <property type="match status" value="1"/>
</dbReference>
<feature type="region of interest" description="Disordered" evidence="1">
    <location>
        <begin position="1"/>
        <end position="21"/>
    </location>
</feature>
<sequence>MGAQPSTRARRHRKSRDDQLSGKFEKISLKKQLSSDDVLVHNLSSHRLTQQQLAVLSYDAKFNTKDARPEDFITSFESAFQKCDAVAECKNAMRQQVLNHDFAFEKTRVIGRANKKMARLVLESWSSTGTLNRAVDLQPAYQALRTRLGSVRPGPIRQTSTRNREPTLTEKRGDGRRSHDQSQTLPHQCARKTENNSREQQRLISPLIDVGEANRHAALLVPTTTPKGTVVTRARRHSTSGRSKEVSSDRAGQNSARRHRKSRDDQLSGKFEKIRPRKQPSSDGALVHNLSSHRLTQQQLAVLSYDAKFNTKDARPEDFIASFESALQKCDAVEECKNAMRQQVVNLLLQHQRQTTISKAEERELLKIRKIEDIVTLPADKGRSTVVMDRSEYGATLSNLLMDKESYLPSTTSDFKKLVNSINKTVDKLRKAGALNRTEALATKATDAAMARFYGLPKVHKPGVALRPIVSLRGTPTFGLSKWLYQRLCFLTKDSKWTVKSADELLTRIKHLEVEADEVMVSFDVILLFTSIPPALAIDTIDGFLQEKYDETDQKLKRAHIFELLELLLAV</sequence>
<feature type="compositionally biased region" description="Basic and acidic residues" evidence="1">
    <location>
        <begin position="262"/>
        <end position="274"/>
    </location>
</feature>
<dbReference type="OrthoDB" id="6143960at2759"/>
<feature type="region of interest" description="Disordered" evidence="1">
    <location>
        <begin position="146"/>
        <end position="200"/>
    </location>
</feature>
<keyword evidence="3" id="KW-1185">Reference proteome</keyword>
<evidence type="ECO:0000313" key="4">
    <source>
        <dbReference type="WBParaSite" id="SSLN_0001447801-mRNA-1"/>
    </source>
</evidence>
<dbReference type="Proteomes" id="UP000275846">
    <property type="component" value="Unassembled WGS sequence"/>
</dbReference>
<feature type="region of interest" description="Disordered" evidence="1">
    <location>
        <begin position="223"/>
        <end position="285"/>
    </location>
</feature>